<dbReference type="InterPro" id="IPR025997">
    <property type="entry name" value="SBP_2_dom"/>
</dbReference>
<evidence type="ECO:0000256" key="2">
    <source>
        <dbReference type="ARBA" id="ARBA00007639"/>
    </source>
</evidence>
<feature type="signal peptide" evidence="4">
    <location>
        <begin position="1"/>
        <end position="37"/>
    </location>
</feature>
<sequence>MITTAVRTRRRRIVAALSAPALVLTAALSGCASDAPAADGAGAASDDSGAMTLRFVNPLPSYPTWKQIGDCMKQQADKRGADLIQSGPTGQSLDAGAMIQQIQQAVANKSDAVMTFPASDGFTEVLKQAQSAGVVTGTIYGPGGPGSGADYNIGPDWTYIGESVVNAIAKRPGDHVLGLVAAANTGLGKLWLEGVKAAAAKTSNVKIAGEVYTGDDSAKALPQVDALLTAHPGITEIVTHMGTTTPGATSAIKSHGLLGKAFLVAVGHDNGGTEAMANGAANLMLLQDVCTLGKQLVDGVVDVHEGKKPADVPVKVAVVGKDEVQGYLDKGWV</sequence>
<gene>
    <name evidence="6" type="ORF">ABN611_01380</name>
</gene>
<dbReference type="InterPro" id="IPR028082">
    <property type="entry name" value="Peripla_BP_I"/>
</dbReference>
<dbReference type="AlphaFoldDB" id="A0AAU7TE77"/>
<feature type="domain" description="Periplasmic binding protein" evidence="5">
    <location>
        <begin position="55"/>
        <end position="308"/>
    </location>
</feature>
<accession>A0AAU7TE77</accession>
<dbReference type="Pfam" id="PF13407">
    <property type="entry name" value="Peripla_BP_4"/>
    <property type="match status" value="1"/>
</dbReference>
<organism evidence="6">
    <name type="scientific">Kribbella sp. HUAS MG21</name>
    <dbReference type="NCBI Taxonomy" id="3160966"/>
    <lineage>
        <taxon>Bacteria</taxon>
        <taxon>Bacillati</taxon>
        <taxon>Actinomycetota</taxon>
        <taxon>Actinomycetes</taxon>
        <taxon>Propionibacteriales</taxon>
        <taxon>Kribbellaceae</taxon>
        <taxon>Kribbella</taxon>
    </lineage>
</organism>
<proteinExistence type="inferred from homology"/>
<evidence type="ECO:0000256" key="4">
    <source>
        <dbReference type="SAM" id="SignalP"/>
    </source>
</evidence>
<name>A0AAU7TE77_9ACTN</name>
<reference evidence="6" key="1">
    <citation type="submission" date="2024-06" db="EMBL/GenBank/DDBJ databases">
        <title>Kribbella sp. strain HUAS MG21 genome sequences.</title>
        <authorList>
            <person name="Mo P."/>
        </authorList>
    </citation>
    <scope>NUCLEOTIDE SEQUENCE</scope>
    <source>
        <strain evidence="6">HUAS MG21</strain>
    </source>
</reference>
<feature type="chain" id="PRO_5043772929" evidence="4">
    <location>
        <begin position="38"/>
        <end position="333"/>
    </location>
</feature>
<dbReference type="PROSITE" id="PS51257">
    <property type="entry name" value="PROKAR_LIPOPROTEIN"/>
    <property type="match status" value="1"/>
</dbReference>
<evidence type="ECO:0000313" key="6">
    <source>
        <dbReference type="EMBL" id="XBV25072.1"/>
    </source>
</evidence>
<evidence type="ECO:0000256" key="1">
    <source>
        <dbReference type="ARBA" id="ARBA00004196"/>
    </source>
</evidence>
<evidence type="ECO:0000259" key="5">
    <source>
        <dbReference type="Pfam" id="PF13407"/>
    </source>
</evidence>
<dbReference type="EMBL" id="CP158165">
    <property type="protein sequence ID" value="XBV25072.1"/>
    <property type="molecule type" value="Genomic_DNA"/>
</dbReference>
<comment type="subcellular location">
    <subcellularLocation>
        <location evidence="1">Cell envelope</location>
    </subcellularLocation>
</comment>
<dbReference type="SUPFAM" id="SSF53822">
    <property type="entry name" value="Periplasmic binding protein-like I"/>
    <property type="match status" value="1"/>
</dbReference>
<keyword evidence="3 4" id="KW-0732">Signal</keyword>
<dbReference type="GO" id="GO:0030313">
    <property type="term" value="C:cell envelope"/>
    <property type="evidence" value="ECO:0007669"/>
    <property type="project" value="UniProtKB-SubCell"/>
</dbReference>
<comment type="similarity">
    <text evidence="2">Belongs to the bacterial solute-binding protein 2 family.</text>
</comment>
<dbReference type="RefSeq" id="WP_350277887.1">
    <property type="nucleotide sequence ID" value="NZ_CP158165.1"/>
</dbReference>
<protein>
    <submittedName>
        <fullName evidence="6">Sugar ABC transporter substrate-binding protein</fullName>
    </submittedName>
</protein>
<dbReference type="PANTHER" id="PTHR46847:SF1">
    <property type="entry name" value="D-ALLOSE-BINDING PERIPLASMIC PROTEIN-RELATED"/>
    <property type="match status" value="1"/>
</dbReference>
<dbReference type="CDD" id="cd01536">
    <property type="entry name" value="PBP1_ABC_sugar_binding-like"/>
    <property type="match status" value="1"/>
</dbReference>
<dbReference type="PANTHER" id="PTHR46847">
    <property type="entry name" value="D-ALLOSE-BINDING PERIPLASMIC PROTEIN-RELATED"/>
    <property type="match status" value="1"/>
</dbReference>
<evidence type="ECO:0000256" key="3">
    <source>
        <dbReference type="ARBA" id="ARBA00022729"/>
    </source>
</evidence>
<dbReference type="Gene3D" id="3.40.50.2300">
    <property type="match status" value="2"/>
</dbReference>
<dbReference type="GO" id="GO:0030246">
    <property type="term" value="F:carbohydrate binding"/>
    <property type="evidence" value="ECO:0007669"/>
    <property type="project" value="UniProtKB-ARBA"/>
</dbReference>